<reference evidence="2" key="1">
    <citation type="submission" date="2020-10" db="EMBL/GenBank/DDBJ databases">
        <authorList>
            <person name="Gilroy R."/>
        </authorList>
    </citation>
    <scope>NUCLEOTIDE SEQUENCE</scope>
    <source>
        <strain evidence="2">17073</strain>
    </source>
</reference>
<organism evidence="2 3">
    <name type="scientific">Candidatus Limisoma intestinavium</name>
    <dbReference type="NCBI Taxonomy" id="2840856"/>
    <lineage>
        <taxon>Bacteria</taxon>
        <taxon>Pseudomonadati</taxon>
        <taxon>Bacteroidota</taxon>
        <taxon>Bacteroidia</taxon>
        <taxon>Bacteroidales</taxon>
        <taxon>Candidatus Limisoma</taxon>
    </lineage>
</organism>
<evidence type="ECO:0000313" key="2">
    <source>
        <dbReference type="EMBL" id="HIU39229.1"/>
    </source>
</evidence>
<evidence type="ECO:0000313" key="3">
    <source>
        <dbReference type="Proteomes" id="UP000824076"/>
    </source>
</evidence>
<dbReference type="Pfam" id="PF00899">
    <property type="entry name" value="ThiF"/>
    <property type="match status" value="1"/>
</dbReference>
<feature type="domain" description="THIF-type NAD/FAD binding fold" evidence="1">
    <location>
        <begin position="1"/>
        <end position="180"/>
    </location>
</feature>
<dbReference type="InterPro" id="IPR000594">
    <property type="entry name" value="ThiF_NAD_FAD-bd"/>
</dbReference>
<protein>
    <submittedName>
        <fullName evidence="2">HesA/MoeB/ThiF family protein</fullName>
    </submittedName>
</protein>
<reference evidence="2" key="2">
    <citation type="journal article" date="2021" name="PeerJ">
        <title>Extensive microbial diversity within the chicken gut microbiome revealed by metagenomics and culture.</title>
        <authorList>
            <person name="Gilroy R."/>
            <person name="Ravi A."/>
            <person name="Getino M."/>
            <person name="Pursley I."/>
            <person name="Horton D.L."/>
            <person name="Alikhan N.F."/>
            <person name="Baker D."/>
            <person name="Gharbi K."/>
            <person name="Hall N."/>
            <person name="Watson M."/>
            <person name="Adriaenssens E.M."/>
            <person name="Foster-Nyarko E."/>
            <person name="Jarju S."/>
            <person name="Secka A."/>
            <person name="Antonio M."/>
            <person name="Oren A."/>
            <person name="Chaudhuri R.R."/>
            <person name="La Ragione R."/>
            <person name="Hildebrand F."/>
            <person name="Pallen M.J."/>
        </authorList>
    </citation>
    <scope>NUCLEOTIDE SEQUENCE</scope>
    <source>
        <strain evidence="2">17073</strain>
    </source>
</reference>
<dbReference type="GO" id="GO:0016779">
    <property type="term" value="F:nucleotidyltransferase activity"/>
    <property type="evidence" value="ECO:0007669"/>
    <property type="project" value="TreeGrafter"/>
</dbReference>
<comment type="caution">
    <text evidence="2">The sequence shown here is derived from an EMBL/GenBank/DDBJ whole genome shotgun (WGS) entry which is preliminary data.</text>
</comment>
<dbReference type="Gene3D" id="3.40.50.720">
    <property type="entry name" value="NAD(P)-binding Rossmann-like Domain"/>
    <property type="match status" value="1"/>
</dbReference>
<dbReference type="InterPro" id="IPR045886">
    <property type="entry name" value="ThiF/MoeB/HesA"/>
</dbReference>
<dbReference type="Proteomes" id="UP000824076">
    <property type="component" value="Unassembled WGS sequence"/>
</dbReference>
<dbReference type="SUPFAM" id="SSF69572">
    <property type="entry name" value="Activating enzymes of the ubiquitin-like proteins"/>
    <property type="match status" value="1"/>
</dbReference>
<dbReference type="GO" id="GO:0005737">
    <property type="term" value="C:cytoplasm"/>
    <property type="evidence" value="ECO:0007669"/>
    <property type="project" value="TreeGrafter"/>
</dbReference>
<dbReference type="EMBL" id="DVMS01000174">
    <property type="protein sequence ID" value="HIU39229.1"/>
    <property type="molecule type" value="Genomic_DNA"/>
</dbReference>
<feature type="non-terminal residue" evidence="2">
    <location>
        <position position="1"/>
    </location>
</feature>
<accession>A0A9D1INH1</accession>
<dbReference type="GO" id="GO:0004792">
    <property type="term" value="F:thiosulfate-cyanide sulfurtransferase activity"/>
    <property type="evidence" value="ECO:0007669"/>
    <property type="project" value="TreeGrafter"/>
</dbReference>
<proteinExistence type="predicted"/>
<name>A0A9D1INH1_9BACT</name>
<gene>
    <name evidence="2" type="ORF">IAD18_06150</name>
</gene>
<evidence type="ECO:0000259" key="1">
    <source>
        <dbReference type="Pfam" id="PF00899"/>
    </source>
</evidence>
<dbReference type="CDD" id="cd00757">
    <property type="entry name" value="ThiF_MoeB_HesA_family"/>
    <property type="match status" value="1"/>
</dbReference>
<sequence length="182" mass="19388">DCVDVSNLQRQILHFSGDVGREKTQSACEKLNALNPEVELSVSDCRLSAENVAEIISPYDVVVDAVDNADTKYLLNDWCVAMRKPLVHGAVGGFSGNVMTILPESACLRCVFPYESRSASEADDKAILGATAGVAGCLQAAEVVKLVTGAGNLLAGRLLSFDLLAMRFSTVAVARRSDCRAH</sequence>
<dbReference type="GO" id="GO:0008641">
    <property type="term" value="F:ubiquitin-like modifier activating enzyme activity"/>
    <property type="evidence" value="ECO:0007669"/>
    <property type="project" value="InterPro"/>
</dbReference>
<dbReference type="PANTHER" id="PTHR10953:SF102">
    <property type="entry name" value="ADENYLYLTRANSFERASE AND SULFURTRANSFERASE MOCS3"/>
    <property type="match status" value="1"/>
</dbReference>
<dbReference type="PANTHER" id="PTHR10953">
    <property type="entry name" value="UBIQUITIN-ACTIVATING ENZYME E1"/>
    <property type="match status" value="1"/>
</dbReference>
<dbReference type="AlphaFoldDB" id="A0A9D1INH1"/>
<dbReference type="InterPro" id="IPR035985">
    <property type="entry name" value="Ubiquitin-activating_enz"/>
</dbReference>